<evidence type="ECO:0000313" key="2">
    <source>
        <dbReference type="EMBL" id="XDJ14736.1"/>
    </source>
</evidence>
<name>A0AB39CCV0_9VIRU</name>
<evidence type="ECO:0008006" key="3">
    <source>
        <dbReference type="Google" id="ProtNLM"/>
    </source>
</evidence>
<accession>A0AB39CCV0</accession>
<feature type="coiled-coil region" evidence="1">
    <location>
        <begin position="239"/>
        <end position="293"/>
    </location>
</feature>
<evidence type="ECO:0000256" key="1">
    <source>
        <dbReference type="SAM" id="Coils"/>
    </source>
</evidence>
<organism evidence="2">
    <name type="scientific">Pseudomonas phage RVTF4</name>
    <dbReference type="NCBI Taxonomy" id="3236931"/>
    <lineage>
        <taxon>Viruses</taxon>
    </lineage>
</organism>
<protein>
    <recommendedName>
        <fullName evidence="3">Virion structural protein</fullName>
    </recommendedName>
</protein>
<reference evidence="2" key="1">
    <citation type="submission" date="2024-07" db="EMBL/GenBank/DDBJ databases">
        <authorList>
            <person name="Bringhurst R.M."/>
            <person name="Homer T.E."/>
        </authorList>
    </citation>
    <scope>NUCLEOTIDE SEQUENCE</scope>
</reference>
<dbReference type="EMBL" id="PQ015378">
    <property type="protein sequence ID" value="XDJ14736.1"/>
    <property type="molecule type" value="Genomic_DNA"/>
</dbReference>
<sequence>MRLLEYVGSLAPFKERKDLLNQIAGLEEEYDSTVAPILPEVRDLLLSADMKSQIGQKYVSAMARTVNFRGNFLELFFKSLENARASLATVVAEIRRLFAFQFSNTNLTIQRANILKFVDALSFYIRWGRKFMLFLVTQESQARGRATSSSFSPAETDWVQSNMDQFIGLYPAMILNPSELKAKLNQASDAEINPETYDLATRSLGDSKMDPLRMSGFSPQQNPFLILGKYIAEMRVARYRAAEEEYKALQFRLLELREMLAGNPTSPALQKQIKMYEERLSEFEFELAAIENSARQ</sequence>
<proteinExistence type="predicted"/>
<keyword evidence="1" id="KW-0175">Coiled coil</keyword>